<dbReference type="PROSITE" id="PS00028">
    <property type="entry name" value="ZINC_FINGER_C2H2_1"/>
    <property type="match status" value="2"/>
</dbReference>
<dbReference type="AlphaFoldDB" id="M1JHY0"/>
<feature type="domain" description="C2H2-type" evidence="3">
    <location>
        <begin position="103"/>
        <end position="130"/>
    </location>
</feature>
<dbReference type="VEuPathDB" id="MicrosporidiaDB:AEWQ_110980"/>
<dbReference type="EMBL" id="KC513604">
    <property type="protein sequence ID" value="AGE94979.1"/>
    <property type="molecule type" value="Genomic_DNA"/>
</dbReference>
<sequence length="165" mass="18764">MEAESPKERVQGVSGESWDPERGVKEREDTSSKKGKGVDIPQVLVSQSCAARECAKDEIRKFTKVPVEIDTVGGKPLVFMMWASEEKPVHRKRLHAEASRDVFGCESCEEVFDSFKKLQLHKAQHKGTSTEPSNSLFCPVCKKTFDEKRKLMLHSRYHKIDKDGR</sequence>
<evidence type="ECO:0000259" key="3">
    <source>
        <dbReference type="PROSITE" id="PS50157"/>
    </source>
</evidence>
<reference evidence="4" key="1">
    <citation type="journal article" date="2013" name="Eukaryot. Cell">
        <title>Extremely Reduced Levels of Heterozygosity in the Vertebrate Pathogen Encephalitozoon cuniculi.</title>
        <authorList>
            <person name="Selman M."/>
            <person name="Sak B."/>
            <person name="Kvac M."/>
            <person name="Farinelli L."/>
            <person name="Weiss L.M."/>
            <person name="Corradi N."/>
        </authorList>
    </citation>
    <scope>NUCLEOTIDE SEQUENCE</scope>
</reference>
<feature type="compositionally biased region" description="Basic and acidic residues" evidence="2">
    <location>
        <begin position="1"/>
        <end position="10"/>
    </location>
</feature>
<feature type="compositionally biased region" description="Basic and acidic residues" evidence="2">
    <location>
        <begin position="19"/>
        <end position="32"/>
    </location>
</feature>
<keyword evidence="1" id="KW-0862">Zinc</keyword>
<dbReference type="InterPro" id="IPR036236">
    <property type="entry name" value="Znf_C2H2_sf"/>
</dbReference>
<evidence type="ECO:0000256" key="2">
    <source>
        <dbReference type="SAM" id="MobiDB-lite"/>
    </source>
</evidence>
<protein>
    <submittedName>
        <fullName evidence="4">Zinc finger protein</fullName>
    </submittedName>
</protein>
<proteinExistence type="predicted"/>
<dbReference type="VEuPathDB" id="MicrosporidiaDB:AEWD_110980"/>
<evidence type="ECO:0000256" key="1">
    <source>
        <dbReference type="PROSITE-ProRule" id="PRU00042"/>
    </source>
</evidence>
<feature type="region of interest" description="Disordered" evidence="2">
    <location>
        <begin position="1"/>
        <end position="38"/>
    </location>
</feature>
<feature type="domain" description="C2H2-type" evidence="3">
    <location>
        <begin position="136"/>
        <end position="163"/>
    </location>
</feature>
<organism evidence="4">
    <name type="scientific">Encephalitozoon cuniculi</name>
    <name type="common">Microsporidian parasite</name>
    <dbReference type="NCBI Taxonomy" id="6035"/>
    <lineage>
        <taxon>Eukaryota</taxon>
        <taxon>Fungi</taxon>
        <taxon>Fungi incertae sedis</taxon>
        <taxon>Microsporidia</taxon>
        <taxon>Unikaryonidae</taxon>
        <taxon>Encephalitozoon</taxon>
    </lineage>
</organism>
<dbReference type="VEuPathDB" id="MicrosporidiaDB:AEWR_110980"/>
<dbReference type="PROSITE" id="PS50157">
    <property type="entry name" value="ZINC_FINGER_C2H2_2"/>
    <property type="match status" value="2"/>
</dbReference>
<dbReference type="SMR" id="M1JHY0"/>
<evidence type="ECO:0000313" key="4">
    <source>
        <dbReference type="EMBL" id="AGE94979.1"/>
    </source>
</evidence>
<dbReference type="VEuPathDB" id="MicrosporidiaDB:M970_110980"/>
<dbReference type="SMART" id="SM00355">
    <property type="entry name" value="ZnF_C2H2"/>
    <property type="match status" value="2"/>
</dbReference>
<dbReference type="InterPro" id="IPR013087">
    <property type="entry name" value="Znf_C2H2_type"/>
</dbReference>
<dbReference type="VEuPathDB" id="MicrosporidiaDB:ECU11_0990"/>
<dbReference type="SUPFAM" id="SSF57667">
    <property type="entry name" value="beta-beta-alpha zinc fingers"/>
    <property type="match status" value="1"/>
</dbReference>
<accession>M1JHY0</accession>
<dbReference type="GO" id="GO:0008270">
    <property type="term" value="F:zinc ion binding"/>
    <property type="evidence" value="ECO:0007669"/>
    <property type="project" value="UniProtKB-KW"/>
</dbReference>
<keyword evidence="1" id="KW-0479">Metal-binding</keyword>
<name>M1JHY0_ENCCN</name>
<gene>
    <name evidence="4" type="ORF">ECU11_0990</name>
</gene>
<keyword evidence="1" id="KW-0863">Zinc-finger</keyword>
<dbReference type="Gene3D" id="3.30.160.60">
    <property type="entry name" value="Classic Zinc Finger"/>
    <property type="match status" value="1"/>
</dbReference>